<gene>
    <name evidence="1" type="ORF">H9659_03720</name>
</gene>
<dbReference type="Proteomes" id="UP000659496">
    <property type="component" value="Unassembled WGS sequence"/>
</dbReference>
<accession>A0ABR8PGZ2</accession>
<evidence type="ECO:0000313" key="2">
    <source>
        <dbReference type="Proteomes" id="UP000659496"/>
    </source>
</evidence>
<comment type="caution">
    <text evidence="1">The sequence shown here is derived from an EMBL/GenBank/DDBJ whole genome shotgun (WGS) entry which is preliminary data.</text>
</comment>
<keyword evidence="2" id="KW-1185">Reference proteome</keyword>
<evidence type="ECO:0000313" key="1">
    <source>
        <dbReference type="EMBL" id="MBD7907442.1"/>
    </source>
</evidence>
<dbReference type="RefSeq" id="WP_191688614.1">
    <property type="nucleotide sequence ID" value="NZ_JACSQY010000002.1"/>
</dbReference>
<reference evidence="1 2" key="1">
    <citation type="submission" date="2020-08" db="EMBL/GenBank/DDBJ databases">
        <title>A Genomic Blueprint of the Chicken Gut Microbiome.</title>
        <authorList>
            <person name="Gilroy R."/>
            <person name="Ravi A."/>
            <person name="Getino M."/>
            <person name="Pursley I."/>
            <person name="Horton D.L."/>
            <person name="Alikhan N.-F."/>
            <person name="Baker D."/>
            <person name="Gharbi K."/>
            <person name="Hall N."/>
            <person name="Watson M."/>
            <person name="Adriaenssens E.M."/>
            <person name="Foster-Nyarko E."/>
            <person name="Jarju S."/>
            <person name="Secka A."/>
            <person name="Antonio M."/>
            <person name="Oren A."/>
            <person name="Chaudhuri R."/>
            <person name="La Ragione R.M."/>
            <person name="Hildebrand F."/>
            <person name="Pallen M.J."/>
        </authorList>
    </citation>
    <scope>NUCLEOTIDE SEQUENCE [LARGE SCALE GENOMIC DNA]</scope>
    <source>
        <strain evidence="1 2">Sa3CUA8</strain>
    </source>
</reference>
<sequence length="181" mass="20778">MEQEIQLIIRKTIAAVGMELNVIPRNTGVNMMYDFIQHCILVDSDRLLSAKDEMKNGFPLNEYVQALTLHELGHALDRKALLASLPGTREVIELKRKHDQQELYSSTHLLKKLVDENDQDYLFEETAWNHAERLNNTYQLVSTTCMVQMKLHGLATYQQAFSKDRIIYDGLVAAETALIDE</sequence>
<organism evidence="1 2">
    <name type="scientific">Sporosarcina gallistercoris</name>
    <dbReference type="NCBI Taxonomy" id="2762245"/>
    <lineage>
        <taxon>Bacteria</taxon>
        <taxon>Bacillati</taxon>
        <taxon>Bacillota</taxon>
        <taxon>Bacilli</taxon>
        <taxon>Bacillales</taxon>
        <taxon>Caryophanaceae</taxon>
        <taxon>Sporosarcina</taxon>
    </lineage>
</organism>
<dbReference type="EMBL" id="JACSQY010000002">
    <property type="protein sequence ID" value="MBD7907442.1"/>
    <property type="molecule type" value="Genomic_DNA"/>
</dbReference>
<name>A0ABR8PGZ2_9BACL</name>
<proteinExistence type="predicted"/>
<protein>
    <submittedName>
        <fullName evidence="1">Integrase</fullName>
    </submittedName>
</protein>